<protein>
    <submittedName>
        <fullName evidence="1">Serine hydrolase family protein</fullName>
    </submittedName>
</protein>
<organism evidence="1 2">
    <name type="scientific">Martelella alba</name>
    <dbReference type="NCBI Taxonomy" id="2590451"/>
    <lineage>
        <taxon>Bacteria</taxon>
        <taxon>Pseudomonadati</taxon>
        <taxon>Pseudomonadota</taxon>
        <taxon>Alphaproteobacteria</taxon>
        <taxon>Hyphomicrobiales</taxon>
        <taxon>Aurantimonadaceae</taxon>
        <taxon>Martelella</taxon>
    </lineage>
</organism>
<keyword evidence="2" id="KW-1185">Reference proteome</keyword>
<dbReference type="EMBL" id="SZPQ01000014">
    <property type="protein sequence ID" value="TKI06340.1"/>
    <property type="molecule type" value="Genomic_DNA"/>
</dbReference>
<accession>A0ABY2SMZ0</accession>
<evidence type="ECO:0000313" key="1">
    <source>
        <dbReference type="EMBL" id="TKI06340.1"/>
    </source>
</evidence>
<evidence type="ECO:0000313" key="2">
    <source>
        <dbReference type="Proteomes" id="UP000305202"/>
    </source>
</evidence>
<dbReference type="InterPro" id="IPR010662">
    <property type="entry name" value="RBBP9/YdeN"/>
</dbReference>
<dbReference type="GO" id="GO:0016787">
    <property type="term" value="F:hydrolase activity"/>
    <property type="evidence" value="ECO:0007669"/>
    <property type="project" value="UniProtKB-KW"/>
</dbReference>
<proteinExistence type="predicted"/>
<comment type="caution">
    <text evidence="1">The sequence shown here is derived from an EMBL/GenBank/DDBJ whole genome shotgun (WGS) entry which is preliminary data.</text>
</comment>
<reference evidence="1 2" key="1">
    <citation type="submission" date="2019-04" db="EMBL/GenBank/DDBJ databases">
        <authorList>
            <person name="Li M."/>
            <person name="Gao C."/>
        </authorList>
    </citation>
    <scope>NUCLEOTIDE SEQUENCE [LARGE SCALE GENOMIC DNA]</scope>
    <source>
        <strain evidence="1 2">BGMRC 2031</strain>
    </source>
</reference>
<dbReference type="RefSeq" id="WP_136990187.1">
    <property type="nucleotide sequence ID" value="NZ_SZPQ01000014.1"/>
</dbReference>
<dbReference type="Gene3D" id="3.40.50.1820">
    <property type="entry name" value="alpha/beta hydrolase"/>
    <property type="match status" value="1"/>
</dbReference>
<dbReference type="PANTHER" id="PTHR15394:SF3">
    <property type="entry name" value="SERINE HYDROLASE RBBP9"/>
    <property type="match status" value="1"/>
</dbReference>
<keyword evidence="1" id="KW-0378">Hydrolase</keyword>
<name>A0ABY2SMZ0_9HYPH</name>
<gene>
    <name evidence="1" type="ORF">FCN80_10905</name>
</gene>
<dbReference type="SUPFAM" id="SSF53474">
    <property type="entry name" value="alpha/beta-Hydrolases"/>
    <property type="match status" value="1"/>
</dbReference>
<dbReference type="Pfam" id="PF06821">
    <property type="entry name" value="Ser_hydrolase"/>
    <property type="match status" value="1"/>
</dbReference>
<dbReference type="Proteomes" id="UP000305202">
    <property type="component" value="Unassembled WGS sequence"/>
</dbReference>
<sequence length="192" mass="21748">MPDQIVIIHGFLSTPRHHWFRWLQAQFERQGARVVLPRMPSPRAPLPEQWLAQLRQCVPAPSRRTWFVAHSLGCATLLRYLSALKQGEAVGGAVLVAGFAEPLPALPELNAFTRDRFNFDRLKQIIGRRVIVRSLNDDVVPPELTATLGRALAAEMYSFPEAGHFRRQDGFMTFPALLELLKRYLPAPGRTM</sequence>
<dbReference type="PANTHER" id="PTHR15394">
    <property type="entry name" value="SERINE HYDROLASE RBBP9"/>
    <property type="match status" value="1"/>
</dbReference>
<dbReference type="InterPro" id="IPR029058">
    <property type="entry name" value="AB_hydrolase_fold"/>
</dbReference>